<evidence type="ECO:0000256" key="7">
    <source>
        <dbReference type="ARBA" id="ARBA00022603"/>
    </source>
</evidence>
<evidence type="ECO:0000256" key="2">
    <source>
        <dbReference type="ARBA" id="ARBA00004797"/>
    </source>
</evidence>
<dbReference type="AlphaFoldDB" id="A0A8H7BGE0"/>
<evidence type="ECO:0000256" key="16">
    <source>
        <dbReference type="SAM" id="MobiDB-lite"/>
    </source>
</evidence>
<evidence type="ECO:0000256" key="5">
    <source>
        <dbReference type="ARBA" id="ARBA00012779"/>
    </source>
</evidence>
<dbReference type="GO" id="GO:0008175">
    <property type="term" value="F:tRNA methyltransferase activity"/>
    <property type="evidence" value="ECO:0007669"/>
    <property type="project" value="TreeGrafter"/>
</dbReference>
<evidence type="ECO:0000256" key="3">
    <source>
        <dbReference type="ARBA" id="ARBA00010703"/>
    </source>
</evidence>
<evidence type="ECO:0000256" key="9">
    <source>
        <dbReference type="ARBA" id="ARBA00022691"/>
    </source>
</evidence>
<dbReference type="GeneID" id="62200784"/>
<keyword evidence="8 18" id="KW-0808">Transferase</keyword>
<evidence type="ECO:0000313" key="18">
    <source>
        <dbReference type="EMBL" id="KAF7680908.1"/>
    </source>
</evidence>
<dbReference type="EMBL" id="JAAABM010000002">
    <property type="protein sequence ID" value="KAF7680908.1"/>
    <property type="molecule type" value="Genomic_DNA"/>
</dbReference>
<dbReference type="PANTHER" id="PTHR46529:SF1">
    <property type="entry name" value="TRNA WYBUTOSINE-SYNTHESIZING PROTEIN 4"/>
    <property type="match status" value="1"/>
</dbReference>
<evidence type="ECO:0000313" key="19">
    <source>
        <dbReference type="Proteomes" id="UP000596902"/>
    </source>
</evidence>
<evidence type="ECO:0000256" key="6">
    <source>
        <dbReference type="ARBA" id="ARBA00018045"/>
    </source>
</evidence>
<accession>A0A8H7BGE0</accession>
<dbReference type="PROSITE" id="PS51184">
    <property type="entry name" value="JMJC"/>
    <property type="match status" value="1"/>
</dbReference>
<keyword evidence="7 18" id="KW-0489">Methyltransferase</keyword>
<dbReference type="InterPro" id="IPR015915">
    <property type="entry name" value="Kelch-typ_b-propeller"/>
</dbReference>
<dbReference type="RefSeq" id="XP_038790898.1">
    <property type="nucleotide sequence ID" value="XM_038927606.1"/>
</dbReference>
<comment type="pathway">
    <text evidence="2">tRNA modification; wybutosine-tRNA(Phe) biosynthesis.</text>
</comment>
<dbReference type="SUPFAM" id="SSF53335">
    <property type="entry name" value="S-adenosyl-L-methionine-dependent methyltransferases"/>
    <property type="match status" value="1"/>
</dbReference>
<sequence>MAKDTMRPNKVLPRTKGKQKTLRERRDVDIMNTNDSSIVSKRSVSKLYLSHEPDFYEPFVPKFLRRNPLINRGYWLRMHAVEQAVRRFLEEGNSRPKIVVNLGCGYDPLPFQFWHRYAPLTQSATFVDVDYPQLMQRKRDTMLSNGLLRDALLKTKLRHAEQPVYLRSDRYMALGCDLKDLVTLERLLRAELDVPSSSILFVAEVSVTYMPLNDSDALIRWASTIEDARFCILEQYLPQGPAHPFARTMLSHFDKLKASINAVKLHSSLSQQATRFRNAGWPTLIMARNLWDLWSDDAFTPPALRSGLDAIEPFDEWEEFALFGGHYFLLVASNAEQRRTPESILSEAAATGECSKAIDAPSIALEIPELSTGAVTPRRFTAAFAVGKDSVAFHGGQGTRARLADMDVLRREDHNGDRISKPCDLLPTARMCHTITSMHNGEALLVGGRGSPTQACADCWLFVHGAWTKVDDLVPARYRHCAVAVTLGNGELQTHGVFVFGGKASDGTILDAEHYCALWTANNGWHSIPVDGPRPSVRFGAAISTIGSAQDWGLLIGGANKSGVVVEDAVWEWSVSATPTLRLNFRHRTNDVRSSLENSACARIGANLVPWNDSLMLIGGVSKKHIHSLSDDFLLLKCKDTAIEVECVSMQVSPPTAWPLLVGVGAVSTSQGEIVLAGGGAVCFSMGSYWNEEPMTIFPGPSQGAKPWRRVVPSQVSGAAGTEGTEGTAQASTAETTTRSQRGEAKVRKRPATAARTTEITRVQIQSSDDFAKLTASLKPAIIEGLDIGPCTDLWTLDYLTEKLGPERELVIHECSSDRMTFKDKNFSYIKRSVSDFLGGIAQGSHAYLRAVSSSQPNKLPTKLEKDFPTISNDFRIPTLCNIVRENYHSSPLRISGPVTLWLHYDVLSNILCQIRGSKTLLLYPPTDVSLLGFPPGGSSSNIDVLTSKNPKLRRTHPHVASLKPGDILYIPPMWSHTATPEDGVSVAVNVFWKGLEKGYAAGKDVYGNRDLQAYENGRRDVEKIVKAFRDLPADVSKFYLARLADEILERSEKLGEKKRTSNSSKDEQ</sequence>
<keyword evidence="19" id="KW-1185">Reference proteome</keyword>
<reference evidence="18" key="1">
    <citation type="submission" date="2020-01" db="EMBL/GenBank/DDBJ databases">
        <authorList>
            <person name="Feng Z.H.Z."/>
        </authorList>
    </citation>
    <scope>NUCLEOTIDE SEQUENCE</scope>
    <source>
        <strain evidence="18">CBS107.38</strain>
    </source>
</reference>
<dbReference type="Pfam" id="PF13621">
    <property type="entry name" value="Cupin_8"/>
    <property type="match status" value="1"/>
</dbReference>
<feature type="region of interest" description="Disordered" evidence="16">
    <location>
        <begin position="716"/>
        <end position="755"/>
    </location>
</feature>
<dbReference type="InterPro" id="IPR029063">
    <property type="entry name" value="SAM-dependent_MTases_sf"/>
</dbReference>
<feature type="domain" description="JmjC" evidence="17">
    <location>
        <begin position="857"/>
        <end position="1010"/>
    </location>
</feature>
<evidence type="ECO:0000259" key="17">
    <source>
        <dbReference type="PROSITE" id="PS51184"/>
    </source>
</evidence>
<evidence type="ECO:0000256" key="8">
    <source>
        <dbReference type="ARBA" id="ARBA00022679"/>
    </source>
</evidence>
<dbReference type="Gene3D" id="3.40.50.150">
    <property type="entry name" value="Vaccinia Virus protein VP39"/>
    <property type="match status" value="1"/>
</dbReference>
<evidence type="ECO:0000256" key="4">
    <source>
        <dbReference type="ARBA" id="ARBA00012155"/>
    </source>
</evidence>
<organism evidence="18 19">
    <name type="scientific">Alternaria burnsii</name>
    <dbReference type="NCBI Taxonomy" id="1187904"/>
    <lineage>
        <taxon>Eukaryota</taxon>
        <taxon>Fungi</taxon>
        <taxon>Dikarya</taxon>
        <taxon>Ascomycota</taxon>
        <taxon>Pezizomycotina</taxon>
        <taxon>Dothideomycetes</taxon>
        <taxon>Pleosporomycetidae</taxon>
        <taxon>Pleosporales</taxon>
        <taxon>Pleosporineae</taxon>
        <taxon>Pleosporaceae</taxon>
        <taxon>Alternaria</taxon>
        <taxon>Alternaria sect. Alternaria</taxon>
    </lineage>
</organism>
<comment type="catalytic activity">
    <reaction evidence="1">
        <text>7-[(3S)-3-amino-3-carboxypropyl]wyosine(37) in tRNA(Phe) + S-adenosyl-L-methionine = 7-[(3S)-(3-amino-3-methoxycarbonyl)propyl]wyosine(37) in tRNA(Phe) + S-adenosyl-L-homocysteine</text>
        <dbReference type="Rhea" id="RHEA:36903"/>
        <dbReference type="Rhea" id="RHEA-COMP:10379"/>
        <dbReference type="Rhea" id="RHEA-COMP:11844"/>
        <dbReference type="ChEBI" id="CHEBI:57856"/>
        <dbReference type="ChEBI" id="CHEBI:59789"/>
        <dbReference type="ChEBI" id="CHEBI:73543"/>
        <dbReference type="ChEBI" id="CHEBI:74275"/>
        <dbReference type="EC" id="2.1.1.290"/>
    </reaction>
</comment>
<protein>
    <recommendedName>
        <fullName evidence="6">tRNA wybutosine-synthesizing protein 4</fullName>
        <ecNumber evidence="5">2.1.1.290</ecNumber>
        <ecNumber evidence="4">2.3.1.231</ecNumber>
    </recommendedName>
    <alternativeName>
        <fullName evidence="13">Leucine carboxyl methyltransferase 2</fullName>
    </alternativeName>
    <alternativeName>
        <fullName evidence="14">tRNA(Phe) (7-(3-amino-3-(methoxycarbonyl)propyl)wyosine(37)-N)-methoxycarbonyltransferase</fullName>
    </alternativeName>
    <alternativeName>
        <fullName evidence="12">tRNA(Phe) (7-(3-amino-3-carboxypropyl)wyosine(37)-O)-methyltransferase</fullName>
    </alternativeName>
</protein>
<dbReference type="UniPathway" id="UPA00375"/>
<dbReference type="InterPro" id="IPR003347">
    <property type="entry name" value="JmjC_dom"/>
</dbReference>
<dbReference type="EC" id="2.3.1.231" evidence="4"/>
<dbReference type="EC" id="2.1.1.290" evidence="5"/>
<dbReference type="GO" id="GO:0031591">
    <property type="term" value="P:wybutosine biosynthetic process"/>
    <property type="evidence" value="ECO:0007669"/>
    <property type="project" value="TreeGrafter"/>
</dbReference>
<evidence type="ECO:0000256" key="11">
    <source>
        <dbReference type="ARBA" id="ARBA00025588"/>
    </source>
</evidence>
<dbReference type="Proteomes" id="UP000596902">
    <property type="component" value="Unassembled WGS sequence"/>
</dbReference>
<dbReference type="FunFam" id="2.60.120.650:FF:000043">
    <property type="entry name" value="tRNA wybutosine-synthesizing protein 4"/>
    <property type="match status" value="1"/>
</dbReference>
<name>A0A8H7BGE0_9PLEO</name>
<keyword evidence="10" id="KW-0819">tRNA processing</keyword>
<dbReference type="PANTHER" id="PTHR46529">
    <property type="entry name" value="TRNA WYBUTOSINE-SYNTHESIZING PROTEIN 4"/>
    <property type="match status" value="1"/>
</dbReference>
<feature type="compositionally biased region" description="Low complexity" evidence="16">
    <location>
        <begin position="717"/>
        <end position="740"/>
    </location>
</feature>
<comment type="caution">
    <text evidence="18">The sequence shown here is derived from an EMBL/GenBank/DDBJ whole genome shotgun (WGS) entry which is preliminary data.</text>
</comment>
<evidence type="ECO:0000256" key="10">
    <source>
        <dbReference type="ARBA" id="ARBA00022694"/>
    </source>
</evidence>
<dbReference type="GO" id="GO:0030488">
    <property type="term" value="P:tRNA methylation"/>
    <property type="evidence" value="ECO:0007669"/>
    <property type="project" value="TreeGrafter"/>
</dbReference>
<evidence type="ECO:0000256" key="1">
    <source>
        <dbReference type="ARBA" id="ARBA00001806"/>
    </source>
</evidence>
<dbReference type="Gene3D" id="2.60.120.650">
    <property type="entry name" value="Cupin"/>
    <property type="match status" value="1"/>
</dbReference>
<evidence type="ECO:0000256" key="12">
    <source>
        <dbReference type="ARBA" id="ARBA00029750"/>
    </source>
</evidence>
<evidence type="ECO:0000256" key="14">
    <source>
        <dbReference type="ARBA" id="ARBA00030847"/>
    </source>
</evidence>
<dbReference type="SUPFAM" id="SSF51197">
    <property type="entry name" value="Clavaminate synthase-like"/>
    <property type="match status" value="1"/>
</dbReference>
<dbReference type="Gene3D" id="2.120.10.80">
    <property type="entry name" value="Kelch-type beta propeller"/>
    <property type="match status" value="1"/>
</dbReference>
<feature type="region of interest" description="Disordered" evidence="16">
    <location>
        <begin position="1"/>
        <end position="22"/>
    </location>
</feature>
<dbReference type="SUPFAM" id="SSF117281">
    <property type="entry name" value="Kelch motif"/>
    <property type="match status" value="1"/>
</dbReference>
<proteinExistence type="inferred from homology"/>
<comment type="function">
    <text evidence="11">Probable S-adenosyl-L-methionine-dependent methyltransferase that acts as a component of the wybutosine biosynthesis pathway. Wybutosine is a hyper modified guanosine with a tricyclic base found at the 3'-position adjacent to the anticodon of eukaryotic phenylalanine tRNA. May methylate the carboxyl group of leucine residues to form alpha-leucine ester residues.</text>
</comment>
<gene>
    <name evidence="18" type="ORF">GT037_002559</name>
</gene>
<dbReference type="FunFam" id="3.40.50.150:FF:000383">
    <property type="entry name" value="Leucine carboxyl methyltransferase 2"/>
    <property type="match status" value="1"/>
</dbReference>
<keyword evidence="9" id="KW-0949">S-adenosyl-L-methionine</keyword>
<dbReference type="Pfam" id="PF04072">
    <property type="entry name" value="LCM"/>
    <property type="match status" value="1"/>
</dbReference>
<evidence type="ECO:0000256" key="15">
    <source>
        <dbReference type="ARBA" id="ARBA00049250"/>
    </source>
</evidence>
<dbReference type="Gene3D" id="6.10.140.1470">
    <property type="match status" value="1"/>
</dbReference>
<comment type="similarity">
    <text evidence="3">Belongs to the methyltransferase superfamily. LCMT family.</text>
</comment>
<dbReference type="InterPro" id="IPR041667">
    <property type="entry name" value="Cupin_8"/>
</dbReference>
<dbReference type="InterPro" id="IPR007213">
    <property type="entry name" value="Ppm1/Ppm2/Tcmp"/>
</dbReference>
<evidence type="ECO:0000256" key="13">
    <source>
        <dbReference type="ARBA" id="ARBA00030231"/>
    </source>
</evidence>
<dbReference type="Pfam" id="PF13418">
    <property type="entry name" value="Beta-prop_TYW4"/>
    <property type="match status" value="1"/>
</dbReference>
<comment type="catalytic activity">
    <reaction evidence="15">
        <text>7-[(3S)-(3-amino-3-methoxycarbonyl)propyl]wyosine(37) in tRNA(Phe) + S-adenosyl-L-methionine + CO2 = wybutosine(37) in tRNA(Phe) + S-adenosyl-L-homocysteine + 2 H(+)</text>
        <dbReference type="Rhea" id="RHEA:37119"/>
        <dbReference type="Rhea" id="RHEA-COMP:11844"/>
        <dbReference type="Rhea" id="RHEA-COMP:11847"/>
        <dbReference type="ChEBI" id="CHEBI:15378"/>
        <dbReference type="ChEBI" id="CHEBI:16526"/>
        <dbReference type="ChEBI" id="CHEBI:57856"/>
        <dbReference type="ChEBI" id="CHEBI:59789"/>
        <dbReference type="ChEBI" id="CHEBI:73544"/>
        <dbReference type="ChEBI" id="CHEBI:74275"/>
        <dbReference type="EC" id="2.3.1.231"/>
    </reaction>
</comment>
<reference evidence="18" key="2">
    <citation type="submission" date="2020-08" db="EMBL/GenBank/DDBJ databases">
        <title>Draft Genome Sequence of Cumin Blight Pathogen Alternaria burnsii.</title>
        <authorList>
            <person name="Feng Z."/>
        </authorList>
    </citation>
    <scope>NUCLEOTIDE SEQUENCE</scope>
    <source>
        <strain evidence="18">CBS107.38</strain>
    </source>
</reference>